<dbReference type="EMBL" id="BJWL01000026">
    <property type="protein sequence ID" value="GFZ17081.1"/>
    <property type="molecule type" value="Genomic_DNA"/>
</dbReference>
<keyword evidence="2" id="KW-1185">Reference proteome</keyword>
<proteinExistence type="predicted"/>
<dbReference type="Proteomes" id="UP000585474">
    <property type="component" value="Unassembled WGS sequence"/>
</dbReference>
<dbReference type="OrthoDB" id="1426925at2759"/>
<protein>
    <submittedName>
        <fullName evidence="1">Uncharacterized protein</fullName>
    </submittedName>
</protein>
<evidence type="ECO:0000313" key="2">
    <source>
        <dbReference type="Proteomes" id="UP000585474"/>
    </source>
</evidence>
<evidence type="ECO:0000313" key="1">
    <source>
        <dbReference type="EMBL" id="GFZ17081.1"/>
    </source>
</evidence>
<comment type="caution">
    <text evidence="1">The sequence shown here is derived from an EMBL/GenBank/DDBJ whole genome shotgun (WGS) entry which is preliminary data.</text>
</comment>
<organism evidence="1 2">
    <name type="scientific">Actinidia rufa</name>
    <dbReference type="NCBI Taxonomy" id="165716"/>
    <lineage>
        <taxon>Eukaryota</taxon>
        <taxon>Viridiplantae</taxon>
        <taxon>Streptophyta</taxon>
        <taxon>Embryophyta</taxon>
        <taxon>Tracheophyta</taxon>
        <taxon>Spermatophyta</taxon>
        <taxon>Magnoliopsida</taxon>
        <taxon>eudicotyledons</taxon>
        <taxon>Gunneridae</taxon>
        <taxon>Pentapetalae</taxon>
        <taxon>asterids</taxon>
        <taxon>Ericales</taxon>
        <taxon>Actinidiaceae</taxon>
        <taxon>Actinidia</taxon>
    </lineage>
</organism>
<dbReference type="AlphaFoldDB" id="A0A7J0H264"/>
<name>A0A7J0H264_9ERIC</name>
<accession>A0A7J0H264</accession>
<sequence length="210" mass="23939">MLIDLAVLIDWAIRIHRIVIVQVRDIRQGAVSIIQRVYTLDKEGVLVYLNLDSLVELKTQQVRKLGDEEDHLTGLGMHEGKTDPMDQLDSYKNLMVLQGYSDEVMCKAFSATLNGPKDEESLKDYVKRFNQSVLKVEGPSDKVSKADKYNAVEELAEVKRRMRGKDDHKRKESDTLQMDYRGELRIKSSSEMLGDELMNDVLALLLVGLI</sequence>
<reference evidence="1 2" key="1">
    <citation type="submission" date="2019-07" db="EMBL/GenBank/DDBJ databases">
        <title>De Novo Assembly of kiwifruit Actinidia rufa.</title>
        <authorList>
            <person name="Sugita-Konishi S."/>
            <person name="Sato K."/>
            <person name="Mori E."/>
            <person name="Abe Y."/>
            <person name="Kisaki G."/>
            <person name="Hamano K."/>
            <person name="Suezawa K."/>
            <person name="Otani M."/>
            <person name="Fukuda T."/>
            <person name="Manabe T."/>
            <person name="Gomi K."/>
            <person name="Tabuchi M."/>
            <person name="Akimitsu K."/>
            <person name="Kataoka I."/>
        </authorList>
    </citation>
    <scope>NUCLEOTIDE SEQUENCE [LARGE SCALE GENOMIC DNA]</scope>
    <source>
        <strain evidence="2">cv. Fuchu</strain>
    </source>
</reference>
<gene>
    <name evidence="1" type="ORF">Acr_26g0003510</name>
</gene>